<dbReference type="Proteomes" id="UP001210925">
    <property type="component" value="Unassembled WGS sequence"/>
</dbReference>
<dbReference type="InterPro" id="IPR005151">
    <property type="entry name" value="Tail-specific_protease"/>
</dbReference>
<comment type="caution">
    <text evidence="2">The sequence shown here is derived from an EMBL/GenBank/DDBJ whole genome shotgun (WGS) entry which is preliminary data.</text>
</comment>
<accession>A0AAD5UE17</accession>
<dbReference type="PANTHER" id="PTHR32060:SF22">
    <property type="entry name" value="CARBOXYL-TERMINAL-PROCESSING PEPTIDASE 3, CHLOROPLASTIC"/>
    <property type="match status" value="1"/>
</dbReference>
<gene>
    <name evidence="2" type="ORF">HK103_006269</name>
</gene>
<reference evidence="2" key="1">
    <citation type="submission" date="2020-05" db="EMBL/GenBank/DDBJ databases">
        <title>Phylogenomic resolution of chytrid fungi.</title>
        <authorList>
            <person name="Stajich J.E."/>
            <person name="Amses K."/>
            <person name="Simmons R."/>
            <person name="Seto K."/>
            <person name="Myers J."/>
            <person name="Bonds A."/>
            <person name="Quandt C.A."/>
            <person name="Barry K."/>
            <person name="Liu P."/>
            <person name="Grigoriev I."/>
            <person name="Longcore J.E."/>
            <person name="James T.Y."/>
        </authorList>
    </citation>
    <scope>NUCLEOTIDE SEQUENCE</scope>
    <source>
        <strain evidence="2">PLAUS21</strain>
    </source>
</reference>
<dbReference type="GO" id="GO:0006508">
    <property type="term" value="P:proteolysis"/>
    <property type="evidence" value="ECO:0007669"/>
    <property type="project" value="InterPro"/>
</dbReference>
<proteinExistence type="predicted"/>
<dbReference type="Gene3D" id="3.90.226.10">
    <property type="entry name" value="2-enoyl-CoA Hydratase, Chain A, domain 1"/>
    <property type="match status" value="1"/>
</dbReference>
<dbReference type="InterPro" id="IPR029045">
    <property type="entry name" value="ClpP/crotonase-like_dom_sf"/>
</dbReference>
<evidence type="ECO:0000313" key="3">
    <source>
        <dbReference type="Proteomes" id="UP001210925"/>
    </source>
</evidence>
<protein>
    <recommendedName>
        <fullName evidence="1">Tail specific protease domain-containing protein</fullName>
    </recommendedName>
</protein>
<dbReference type="Pfam" id="PF03572">
    <property type="entry name" value="Peptidase_S41"/>
    <property type="match status" value="1"/>
</dbReference>
<keyword evidence="3" id="KW-1185">Reference proteome</keyword>
<dbReference type="GO" id="GO:0004175">
    <property type="term" value="F:endopeptidase activity"/>
    <property type="evidence" value="ECO:0007669"/>
    <property type="project" value="TreeGrafter"/>
</dbReference>
<sequence>MTIELLSALRNRLVYLPYSSQEKTDLALSILNGMKVYVNRESKINHHSAEYPDIDPIPRAQLLFEEAHLLSDNEFHSKALDLFFSLRDLHTTYNRPGTFCNTVITTALVFELIDSDDLIRNPRVVVSGFSSYKKVFALSPVDGISLGDELLSVNGLSFKQFYEANKWKTGGANEYGGMRRALTYLVERKLGRTPVPDADVMEYSLKRPDGAIYTVQLPWFARYDPKDFETCNQIFQELELPLLEFTSEQDEMINESKVESSGFKLSDTSVKQIKWGIYKPDTFNMGVIAIEDFTFRGDLGRNLIINLLQTELKDTNCLLIDLRNNGGGNGYISGILVKLLKGGFVKVHQCRVMANEISQTFLSSQYPDAKWKDATLCSPIDMMGQPDEGQEYFKPAGLFTNAACYSACESVCSTLQNNDAVIVFGEDGQTGGGAARKLDDRYLSQFQDFTAMPYSKNYPSVSGRFFIGIHQTVRSGKYAGQTWEDDGVKSDYIFRPKKGDIIKRNNYARYEDIAKILNQVSIDKNLFGVSFSTVPSGSLTTELEKDVIYEVEVSGISNLVIKKGTKVLHTYNIEPVEVKKKLKVTIKEHNIKPGYYDYNFIGLNSKGDKVIDSVRKVRFVPKTNGLVCVDNFFVENQSESESNPLAQWKVAGSGWAVGPKLFNNCNTSLVLLANPSDSVVLKLKYTLNCEALFKISVIDQEQTKCLKFTDDPIDAEEEYWFTPIGKWELRIDFCCWENNKDAFMAIQYLDIRTVSE</sequence>
<organism evidence="2 3">
    <name type="scientific">Boothiomyces macroporosus</name>
    <dbReference type="NCBI Taxonomy" id="261099"/>
    <lineage>
        <taxon>Eukaryota</taxon>
        <taxon>Fungi</taxon>
        <taxon>Fungi incertae sedis</taxon>
        <taxon>Chytridiomycota</taxon>
        <taxon>Chytridiomycota incertae sedis</taxon>
        <taxon>Chytridiomycetes</taxon>
        <taxon>Rhizophydiales</taxon>
        <taxon>Terramycetaceae</taxon>
        <taxon>Boothiomyces</taxon>
    </lineage>
</organism>
<feature type="domain" description="Tail specific protease" evidence="1">
    <location>
        <begin position="285"/>
        <end position="434"/>
    </location>
</feature>
<dbReference type="AlphaFoldDB" id="A0AAD5UE17"/>
<name>A0AAD5UE17_9FUNG</name>
<dbReference type="SUPFAM" id="SSF52096">
    <property type="entry name" value="ClpP/crotonase"/>
    <property type="match status" value="1"/>
</dbReference>
<evidence type="ECO:0000313" key="2">
    <source>
        <dbReference type="EMBL" id="KAJ3255452.1"/>
    </source>
</evidence>
<dbReference type="PANTHER" id="PTHR32060">
    <property type="entry name" value="TAIL-SPECIFIC PROTEASE"/>
    <property type="match status" value="1"/>
</dbReference>
<dbReference type="EMBL" id="JADGKB010000066">
    <property type="protein sequence ID" value="KAJ3255452.1"/>
    <property type="molecule type" value="Genomic_DNA"/>
</dbReference>
<evidence type="ECO:0000259" key="1">
    <source>
        <dbReference type="Pfam" id="PF03572"/>
    </source>
</evidence>
<dbReference type="GO" id="GO:0008236">
    <property type="term" value="F:serine-type peptidase activity"/>
    <property type="evidence" value="ECO:0007669"/>
    <property type="project" value="InterPro"/>
</dbReference>